<dbReference type="STRING" id="1480615.AWJ14_01145"/>
<feature type="transmembrane region" description="Helical" evidence="7">
    <location>
        <begin position="209"/>
        <end position="229"/>
    </location>
</feature>
<dbReference type="GO" id="GO:0005886">
    <property type="term" value="C:plasma membrane"/>
    <property type="evidence" value="ECO:0007669"/>
    <property type="project" value="UniProtKB-SubCell"/>
</dbReference>
<evidence type="ECO:0000256" key="7">
    <source>
        <dbReference type="RuleBase" id="RU363032"/>
    </source>
</evidence>
<dbReference type="InterPro" id="IPR035906">
    <property type="entry name" value="MetI-like_sf"/>
</dbReference>
<reference evidence="9 10" key="1">
    <citation type="submission" date="2015-12" db="EMBL/GenBank/DDBJ databases">
        <authorList>
            <person name="Shamseldin A."/>
            <person name="Moawad H."/>
            <person name="Abd El-Rahim W.M."/>
            <person name="Sadowsky M.J."/>
        </authorList>
    </citation>
    <scope>NUCLEOTIDE SEQUENCE [LARGE SCALE GENOMIC DNA]</scope>
    <source>
        <strain evidence="9 10">JC234</strain>
    </source>
</reference>
<dbReference type="Gene3D" id="1.10.3720.10">
    <property type="entry name" value="MetI-like"/>
    <property type="match status" value="1"/>
</dbReference>
<keyword evidence="6 7" id="KW-0472">Membrane</keyword>
<dbReference type="Pfam" id="PF00528">
    <property type="entry name" value="BPD_transp_1"/>
    <property type="match status" value="1"/>
</dbReference>
<name>A0A1C1YXJ8_9HYPH</name>
<evidence type="ECO:0000313" key="10">
    <source>
        <dbReference type="Proteomes" id="UP000094795"/>
    </source>
</evidence>
<feature type="transmembrane region" description="Helical" evidence="7">
    <location>
        <begin position="120"/>
        <end position="142"/>
    </location>
</feature>
<dbReference type="GO" id="GO:0005524">
    <property type="term" value="F:ATP binding"/>
    <property type="evidence" value="ECO:0007669"/>
    <property type="project" value="UniProtKB-KW"/>
</dbReference>
<evidence type="ECO:0000256" key="5">
    <source>
        <dbReference type="ARBA" id="ARBA00022989"/>
    </source>
</evidence>
<comment type="similarity">
    <text evidence="7">Belongs to the binding-protein-dependent transport system permease family.</text>
</comment>
<feature type="transmembrane region" description="Helical" evidence="7">
    <location>
        <begin position="250"/>
        <end position="271"/>
    </location>
</feature>
<dbReference type="PANTHER" id="PTHR30151">
    <property type="entry name" value="ALKANE SULFONATE ABC TRANSPORTER-RELATED, MEMBRANE SUBUNIT"/>
    <property type="match status" value="1"/>
</dbReference>
<dbReference type="PROSITE" id="PS50928">
    <property type="entry name" value="ABC_TM1"/>
    <property type="match status" value="1"/>
</dbReference>
<feature type="transmembrane region" description="Helical" evidence="7">
    <location>
        <begin position="149"/>
        <end position="169"/>
    </location>
</feature>
<dbReference type="GO" id="GO:0055085">
    <property type="term" value="P:transmembrane transport"/>
    <property type="evidence" value="ECO:0007669"/>
    <property type="project" value="InterPro"/>
</dbReference>
<evidence type="ECO:0000256" key="3">
    <source>
        <dbReference type="ARBA" id="ARBA00022475"/>
    </source>
</evidence>
<keyword evidence="2 7" id="KW-0813">Transport</keyword>
<dbReference type="OrthoDB" id="9792509at2"/>
<dbReference type="RefSeq" id="WP_066177076.1">
    <property type="nucleotide sequence ID" value="NZ_LQZT01000009.1"/>
</dbReference>
<keyword evidence="9" id="KW-0547">Nucleotide-binding</keyword>
<accession>A0A1C1YXJ8</accession>
<organism evidence="9 10">
    <name type="scientific">Hoeflea olei</name>
    <dbReference type="NCBI Taxonomy" id="1480615"/>
    <lineage>
        <taxon>Bacteria</taxon>
        <taxon>Pseudomonadati</taxon>
        <taxon>Pseudomonadota</taxon>
        <taxon>Alphaproteobacteria</taxon>
        <taxon>Hyphomicrobiales</taxon>
        <taxon>Rhizobiaceae</taxon>
        <taxon>Hoeflea</taxon>
    </lineage>
</organism>
<dbReference type="EMBL" id="LQZT01000009">
    <property type="protein sequence ID" value="OCW58195.1"/>
    <property type="molecule type" value="Genomic_DNA"/>
</dbReference>
<keyword evidence="5 7" id="KW-1133">Transmembrane helix</keyword>
<feature type="transmembrane region" description="Helical" evidence="7">
    <location>
        <begin position="95"/>
        <end position="114"/>
    </location>
</feature>
<sequence>MAPTDRAASPVPALLIDAEEARRERSIRMQRTGRWLLPLLIMVAALVLWDRLCVWNDIPQYILPRPGVVFDTLVQDSGLLFASLLVTLRITALSLALAVIGGVGLAVLFTQSRWIEMSLFPFAIVLQVTPIVAIFPLINIYVDDQTTKLLLCAWIVAFFPILSNTTLGLNSVDRNLIDYFKLNGASRWQTLWHLRLPAAMPYFLGGLKIAGGLALIGAVVAEFVAGTAGQSSGLASRIIEAGYRLNAPRLFAALILISLTGIVIFLTLSWISHLVLHRWHESALKQEQ</sequence>
<gene>
    <name evidence="9" type="ORF">AWJ14_01145</name>
</gene>
<protein>
    <submittedName>
        <fullName evidence="9">ABC transporter ATP-binding protein</fullName>
    </submittedName>
</protein>
<keyword evidence="3" id="KW-1003">Cell membrane</keyword>
<feature type="domain" description="ABC transmembrane type-1" evidence="8">
    <location>
        <begin position="84"/>
        <end position="272"/>
    </location>
</feature>
<dbReference type="AlphaFoldDB" id="A0A1C1YXJ8"/>
<keyword evidence="9" id="KW-0067">ATP-binding</keyword>
<evidence type="ECO:0000259" key="8">
    <source>
        <dbReference type="PROSITE" id="PS50928"/>
    </source>
</evidence>
<evidence type="ECO:0000313" key="9">
    <source>
        <dbReference type="EMBL" id="OCW58195.1"/>
    </source>
</evidence>
<evidence type="ECO:0000256" key="2">
    <source>
        <dbReference type="ARBA" id="ARBA00022448"/>
    </source>
</evidence>
<proteinExistence type="inferred from homology"/>
<dbReference type="Proteomes" id="UP000094795">
    <property type="component" value="Unassembled WGS sequence"/>
</dbReference>
<evidence type="ECO:0000256" key="4">
    <source>
        <dbReference type="ARBA" id="ARBA00022692"/>
    </source>
</evidence>
<keyword evidence="4 7" id="KW-0812">Transmembrane</keyword>
<feature type="transmembrane region" description="Helical" evidence="7">
    <location>
        <begin position="32"/>
        <end position="49"/>
    </location>
</feature>
<comment type="subcellular location">
    <subcellularLocation>
        <location evidence="1 7">Cell membrane</location>
        <topology evidence="1 7">Multi-pass membrane protein</topology>
    </subcellularLocation>
</comment>
<comment type="caution">
    <text evidence="9">The sequence shown here is derived from an EMBL/GenBank/DDBJ whole genome shotgun (WGS) entry which is preliminary data.</text>
</comment>
<dbReference type="InterPro" id="IPR000515">
    <property type="entry name" value="MetI-like"/>
</dbReference>
<evidence type="ECO:0000256" key="1">
    <source>
        <dbReference type="ARBA" id="ARBA00004651"/>
    </source>
</evidence>
<dbReference type="PANTHER" id="PTHR30151:SF41">
    <property type="entry name" value="ABC TRANSPORTER PERMEASE PROTEIN"/>
    <property type="match status" value="1"/>
</dbReference>
<keyword evidence="10" id="KW-1185">Reference proteome</keyword>
<dbReference type="SUPFAM" id="SSF161098">
    <property type="entry name" value="MetI-like"/>
    <property type="match status" value="1"/>
</dbReference>
<dbReference type="CDD" id="cd06261">
    <property type="entry name" value="TM_PBP2"/>
    <property type="match status" value="1"/>
</dbReference>
<evidence type="ECO:0000256" key="6">
    <source>
        <dbReference type="ARBA" id="ARBA00023136"/>
    </source>
</evidence>